<dbReference type="InterPro" id="IPR036875">
    <property type="entry name" value="Znf_CCHC_sf"/>
</dbReference>
<keyword evidence="2" id="KW-0547">Nucleotide-binding</keyword>
<dbReference type="SUPFAM" id="SSF57756">
    <property type="entry name" value="Retrovirus zinc finger-like domains"/>
    <property type="match status" value="1"/>
</dbReference>
<dbReference type="InterPro" id="IPR025476">
    <property type="entry name" value="Helitron_helicase-like"/>
</dbReference>
<dbReference type="SUPFAM" id="SSF52540">
    <property type="entry name" value="P-loop containing nucleoside triphosphate hydrolases"/>
    <property type="match status" value="1"/>
</dbReference>
<dbReference type="AlphaFoldDB" id="A0A6S7FT29"/>
<reference evidence="2" key="1">
    <citation type="submission" date="2020-04" db="EMBL/GenBank/DDBJ databases">
        <authorList>
            <person name="Alioto T."/>
            <person name="Alioto T."/>
            <person name="Gomez Garrido J."/>
        </authorList>
    </citation>
    <scope>NUCLEOTIDE SEQUENCE</scope>
    <source>
        <strain evidence="2">A484AB</strain>
    </source>
</reference>
<dbReference type="InterPro" id="IPR001878">
    <property type="entry name" value="Znf_CCHC"/>
</dbReference>
<dbReference type="Proteomes" id="UP001152795">
    <property type="component" value="Unassembled WGS sequence"/>
</dbReference>
<dbReference type="PROSITE" id="PS50158">
    <property type="entry name" value="ZF_CCHC"/>
    <property type="match status" value="1"/>
</dbReference>
<feature type="region of interest" description="Disordered" evidence="1">
    <location>
        <begin position="700"/>
        <end position="728"/>
    </location>
</feature>
<dbReference type="Pfam" id="PF14214">
    <property type="entry name" value="Helitron_like_N"/>
    <property type="match status" value="1"/>
</dbReference>
<organism evidence="2 3">
    <name type="scientific">Paramuricea clavata</name>
    <name type="common">Red gorgonian</name>
    <name type="synonym">Violescent sea-whip</name>
    <dbReference type="NCBI Taxonomy" id="317549"/>
    <lineage>
        <taxon>Eukaryota</taxon>
        <taxon>Metazoa</taxon>
        <taxon>Cnidaria</taxon>
        <taxon>Anthozoa</taxon>
        <taxon>Octocorallia</taxon>
        <taxon>Malacalcyonacea</taxon>
        <taxon>Plexauridae</taxon>
        <taxon>Paramuricea</taxon>
    </lineage>
</organism>
<name>A0A6S7FT29_PARCT</name>
<evidence type="ECO:0000256" key="1">
    <source>
        <dbReference type="SAM" id="MobiDB-lite"/>
    </source>
</evidence>
<evidence type="ECO:0000313" key="3">
    <source>
        <dbReference type="Proteomes" id="UP001152795"/>
    </source>
</evidence>
<keyword evidence="2" id="KW-0347">Helicase</keyword>
<keyword evidence="2" id="KW-0067">ATP-binding</keyword>
<dbReference type="PANTHER" id="PTHR47642">
    <property type="entry name" value="ATP-DEPENDENT DNA HELICASE"/>
    <property type="match status" value="1"/>
</dbReference>
<comment type="caution">
    <text evidence="2">The sequence shown here is derived from an EMBL/GenBank/DDBJ whole genome shotgun (WGS) entry which is preliminary data.</text>
</comment>
<keyword evidence="3" id="KW-1185">Reference proteome</keyword>
<accession>A0A6S7FT29</accession>
<keyword evidence="2" id="KW-0378">Hydrolase</keyword>
<dbReference type="GO" id="GO:0004386">
    <property type="term" value="F:helicase activity"/>
    <property type="evidence" value="ECO:0007669"/>
    <property type="project" value="UniProtKB-KW"/>
</dbReference>
<dbReference type="GO" id="GO:0008270">
    <property type="term" value="F:zinc ion binding"/>
    <property type="evidence" value="ECO:0007669"/>
    <property type="project" value="InterPro"/>
</dbReference>
<dbReference type="EMBL" id="CACRXK020000541">
    <property type="protein sequence ID" value="CAB3982785.1"/>
    <property type="molecule type" value="Genomic_DNA"/>
</dbReference>
<gene>
    <name evidence="2" type="ORF">PACLA_8A054528</name>
</gene>
<protein>
    <submittedName>
        <fullName evidence="2">ATP-dependent DNA helicase PIF1</fullName>
    </submittedName>
</protein>
<dbReference type="OrthoDB" id="416437at2759"/>
<proteinExistence type="predicted"/>
<dbReference type="CDD" id="cd18809">
    <property type="entry name" value="SF1_C_RecD"/>
    <property type="match status" value="1"/>
</dbReference>
<evidence type="ECO:0000313" key="2">
    <source>
        <dbReference type="EMBL" id="CAB3982785.1"/>
    </source>
</evidence>
<dbReference type="SMART" id="SM00343">
    <property type="entry name" value="ZnF_C2HC"/>
    <property type="match status" value="1"/>
</dbReference>
<dbReference type="InterPro" id="IPR051055">
    <property type="entry name" value="PIF1_helicase"/>
</dbReference>
<sequence>MSANASVEELVLGSGSTSFIPMRQRQRKEGAAIQDAVNEVDPLDWPSTEGNLVNEFKTDGLATMAFPTLFPYGKGDPTNRSRQHGITLTEAFKHLMKFAERLADGKFEWRFASHPRFPYWALNMKQRHQLLSQANVYLRQHPADANMTMEELKQMVNSMSANQMMNRLQRYVSKVQGTNQYWYQRLQELLALIEQKGCPTFFFTFSAADMHWPDLQRLLQNDEGASRSERAQAVIDNPHLTDWFFMQRLQEFVRHWLNGILDAEWHWYRFEYQARGSIHCHGCAKLKNDPDIRKLRTKACVAFLESETTKYEMSPDDFEFLCGDLIRQGEDAEKLLIQYVDWLVTTFNEELPDENWSVPDPHPSAVRATTVDNRDNDYHRLVNTVERHTRCSPAYCLKQKRVDLLAECRFGFPKPLQEETELSRELVVSKNTKSVESELHTKRNDQRLNSHNRVMLENWWANVDLQVIVDEKACARYMAKYAAKGEPRSKSASEILKLSVSSLQNDDQVSSAFKKAMIQVAGDRDMAAQETVHMLLSLPLVGCTFSFVTISLDNSRKVNIDAENEGDEVLKKSQLQEYAERTKLKSRYTGLSQLNLMQYVSQYTKVRGELTKRANPYIVRTFPKISANPAGPDFGKYCKYQLIKFKPWEGQPSNAWNNEDESDQMFINAYEFFLMTDEFAEENVFRYSDERDKVHDAQCGQTFENDPSDNQDDDDESEVDPDEEEEVDDWMLLCRINQDYGEAGNQMPDNEAVDWFETVRAVPRDLLRESPGWIYSQRKEAEEHGQQFREDDQQCVIDPDTLNEKQRLAYNIITSQNGDNAEPVYMIVCGTAGTDQVMRQAGEDPEAIAFRVLLMRMRNGEVTGEDWKLLLEHSTTNVPMDQFTDAIRLYFDKKSVAEYNYEKLLQLGQPVAKIQAKHSGHGASAATSDEAGGLDAVLFLSTKAEVMLTCNLWAEVGLNAEVGLQWLIWHYRADLVCREYGSTKPANSSIDACSKCIPVPPKVFEWVADGKYLSRQQVPLRLRYAMTIHKSQGQTLTKAVVDLGKGEKVAGCTFVATSRVRSIHDIVFEPMTFDRLKAIGRSKNMQKRLEAEQRLKVLAEKTVQTYSTIAAFGVAKLLYLINLKDINRKQKTKFKTICDMMYWLMMFIANNIDHVFIANNINHVLTMNDDNVKILKSSTDKRDYGRCYKCGLRGHYAVACRSRMYFTKTMYYNSHVILFRNNAPNSQ</sequence>
<dbReference type="GO" id="GO:0003676">
    <property type="term" value="F:nucleic acid binding"/>
    <property type="evidence" value="ECO:0007669"/>
    <property type="project" value="InterPro"/>
</dbReference>
<dbReference type="InterPro" id="IPR027417">
    <property type="entry name" value="P-loop_NTPase"/>
</dbReference>
<feature type="compositionally biased region" description="Acidic residues" evidence="1">
    <location>
        <begin position="706"/>
        <end position="728"/>
    </location>
</feature>